<name>C8XCB2_NAKMY</name>
<dbReference type="RefSeq" id="WP_015750311.1">
    <property type="nucleotide sequence ID" value="NC_013235.1"/>
</dbReference>
<evidence type="ECO:0000313" key="7">
    <source>
        <dbReference type="EMBL" id="ACV81506.1"/>
    </source>
</evidence>
<accession>C8XCB2</accession>
<dbReference type="InterPro" id="IPR004099">
    <property type="entry name" value="Pyr_nucl-diS_OxRdtase_dimer"/>
</dbReference>
<reference evidence="8" key="1">
    <citation type="submission" date="2009-09" db="EMBL/GenBank/DDBJ databases">
        <title>The complete genome of Nakamurella multipartita DSM 44233.</title>
        <authorList>
            <consortium name="US DOE Joint Genome Institute (JGI-PGF)"/>
            <person name="Lucas S."/>
            <person name="Copeland A."/>
            <person name="Lapidus A."/>
            <person name="Glavina del Rio T."/>
            <person name="Dalin E."/>
            <person name="Tice H."/>
            <person name="Bruce D."/>
            <person name="Goodwin L."/>
            <person name="Pitluck S."/>
            <person name="Kyrpides N."/>
            <person name="Mavromatis K."/>
            <person name="Ivanova N."/>
            <person name="Ovchinnikova G."/>
            <person name="Sims D."/>
            <person name="Meincke L."/>
            <person name="Brettin T."/>
            <person name="Detter J.C."/>
            <person name="Han C."/>
            <person name="Larimer F."/>
            <person name="Land M."/>
            <person name="Hauser L."/>
            <person name="Markowitz V."/>
            <person name="Cheng J.-F."/>
            <person name="Hugenholtz P."/>
            <person name="Woyke T."/>
            <person name="Wu D."/>
            <person name="Klenk H.-P."/>
            <person name="Eisen J.A."/>
        </authorList>
    </citation>
    <scope>NUCLEOTIDE SEQUENCE [LARGE SCALE GENOMIC DNA]</scope>
    <source>
        <strain evidence="8">ATCC 700099 / DSM 44233 / CIP 104796 / JCM 9543 / NBRC 105858 / Y-104</strain>
    </source>
</reference>
<protein>
    <submittedName>
        <fullName evidence="7">FAD-dependent pyridine nucleotide-disulfide oxidoreductase</fullName>
    </submittedName>
</protein>
<dbReference type="KEGG" id="nml:Namu_5240"/>
<proteinExistence type="inferred from homology"/>
<feature type="domain" description="FAD/NAD(P)-binding" evidence="6">
    <location>
        <begin position="2"/>
        <end position="319"/>
    </location>
</feature>
<comment type="similarity">
    <text evidence="1">Belongs to the class-I pyridine nucleotide-disulfide oxidoreductase family.</text>
</comment>
<feature type="domain" description="Pyridine nucleotide-disulphide oxidoreductase dimerisation" evidence="5">
    <location>
        <begin position="339"/>
        <end position="446"/>
    </location>
</feature>
<dbReference type="InterPro" id="IPR036188">
    <property type="entry name" value="FAD/NAD-bd_sf"/>
</dbReference>
<evidence type="ECO:0000256" key="4">
    <source>
        <dbReference type="PIRSR" id="PIRSR000350-3"/>
    </source>
</evidence>
<keyword evidence="8" id="KW-1185">Reference proteome</keyword>
<dbReference type="InterPro" id="IPR016156">
    <property type="entry name" value="FAD/NAD-linked_Rdtase_dimer_sf"/>
</dbReference>
<dbReference type="PIRSF" id="PIRSF000350">
    <property type="entry name" value="Mercury_reductase_MerA"/>
    <property type="match status" value="1"/>
</dbReference>
<evidence type="ECO:0000259" key="5">
    <source>
        <dbReference type="Pfam" id="PF02852"/>
    </source>
</evidence>
<dbReference type="GO" id="GO:0000166">
    <property type="term" value="F:nucleotide binding"/>
    <property type="evidence" value="ECO:0007669"/>
    <property type="project" value="UniProtKB-KW"/>
</dbReference>
<keyword evidence="4" id="KW-0520">NAD</keyword>
<evidence type="ECO:0000256" key="1">
    <source>
        <dbReference type="ARBA" id="ARBA00007532"/>
    </source>
</evidence>
<dbReference type="EMBL" id="CP001737">
    <property type="protein sequence ID" value="ACV81506.1"/>
    <property type="molecule type" value="Genomic_DNA"/>
</dbReference>
<dbReference type="AlphaFoldDB" id="C8XCB2"/>
<keyword evidence="4" id="KW-0547">Nucleotide-binding</keyword>
<dbReference type="eggNOG" id="COG1249">
    <property type="taxonomic scope" value="Bacteria"/>
</dbReference>
<evidence type="ECO:0000256" key="3">
    <source>
        <dbReference type="ARBA" id="ARBA00022827"/>
    </source>
</evidence>
<comment type="cofactor">
    <cofactor evidence="4">
        <name>FAD</name>
        <dbReference type="ChEBI" id="CHEBI:57692"/>
    </cofactor>
    <text evidence="4">Binds 1 FAD per subunit.</text>
</comment>
<feature type="binding site" evidence="4">
    <location>
        <position position="197"/>
    </location>
    <ligand>
        <name>NAD(+)</name>
        <dbReference type="ChEBI" id="CHEBI:57540"/>
    </ligand>
</feature>
<sequence precursor="true">MRLLVIGGGPAGVSAALQGAELGAQVTLVERKRVGGTSVNEGPAPVRTLARAARLVRDARSWETFGLRGSAPEVDVKAAVANAVRVADYSHDVKRMSEYIASCGVELVQGVGQCWFVDPHTIETPDGQRYSGDAIIIAVGGHAGRLPIPGAELALTYEDIRSLDELPVSTVVIGGSDTGCQLASILVDFGSQVTVLEYAERIKPRSDHDVSDALAAAFTAKGMRIVTGTQATEIERSGEVFLVHHLVDGVRQTVAADLVFFAVGWPGNADTLRPEAIGLQTARGYVTVDDRLVSSVPHILAAGDATGLSMLVPSARQQGLVAAENAVLGTRRRNTHEIVPTGSFTDPEYGSVGLTEQEARARYDCEVAIVRYDDLLRPVVDARSGGFCKLIVESNRRYILGAHVLGEYSAEIIQMVATCMATNMRIEQLADLQFAFPTFTEAVGMAAQKCVRQLGIARLAQQWSELRPQAPDPDTAAVRSDTWP</sequence>
<dbReference type="PRINTS" id="PR00368">
    <property type="entry name" value="FADPNR"/>
</dbReference>
<dbReference type="InterPro" id="IPR023753">
    <property type="entry name" value="FAD/NAD-binding_dom"/>
</dbReference>
<feature type="binding site" evidence="4">
    <location>
        <position position="264"/>
    </location>
    <ligand>
        <name>NAD(+)</name>
        <dbReference type="ChEBI" id="CHEBI:57540"/>
    </ligand>
</feature>
<dbReference type="Gene3D" id="3.30.390.30">
    <property type="match status" value="1"/>
</dbReference>
<dbReference type="SUPFAM" id="SSF55424">
    <property type="entry name" value="FAD/NAD-linked reductases, dimerisation (C-terminal) domain"/>
    <property type="match status" value="1"/>
</dbReference>
<dbReference type="Pfam" id="PF07992">
    <property type="entry name" value="Pyr_redox_2"/>
    <property type="match status" value="1"/>
</dbReference>
<gene>
    <name evidence="7" type="ordered locus">Namu_5240</name>
</gene>
<dbReference type="HOGENOM" id="CLU_016755_0_0_11"/>
<dbReference type="GO" id="GO:0016491">
    <property type="term" value="F:oxidoreductase activity"/>
    <property type="evidence" value="ECO:0007669"/>
    <property type="project" value="InterPro"/>
</dbReference>
<dbReference type="Gene3D" id="3.50.50.60">
    <property type="entry name" value="FAD/NAD(P)-binding domain"/>
    <property type="match status" value="2"/>
</dbReference>
<keyword evidence="3 4" id="KW-0274">FAD</keyword>
<feature type="binding site" evidence="4">
    <location>
        <position position="304"/>
    </location>
    <ligand>
        <name>FAD</name>
        <dbReference type="ChEBI" id="CHEBI:57692"/>
    </ligand>
</feature>
<dbReference type="PANTHER" id="PTHR43014">
    <property type="entry name" value="MERCURIC REDUCTASE"/>
    <property type="match status" value="1"/>
</dbReference>
<evidence type="ECO:0000256" key="2">
    <source>
        <dbReference type="ARBA" id="ARBA00022630"/>
    </source>
</evidence>
<dbReference type="STRING" id="479431.Namu_5240"/>
<keyword evidence="2" id="KW-0285">Flavoprotein</keyword>
<dbReference type="Proteomes" id="UP000002218">
    <property type="component" value="Chromosome"/>
</dbReference>
<evidence type="ECO:0000259" key="6">
    <source>
        <dbReference type="Pfam" id="PF07992"/>
    </source>
</evidence>
<dbReference type="SUPFAM" id="SSF51905">
    <property type="entry name" value="FAD/NAD(P)-binding domain"/>
    <property type="match status" value="1"/>
</dbReference>
<dbReference type="Pfam" id="PF02852">
    <property type="entry name" value="Pyr_redox_dim"/>
    <property type="match status" value="1"/>
</dbReference>
<dbReference type="PANTHER" id="PTHR43014:SF5">
    <property type="entry name" value="GLUTATHIONE REDUCTASE (NADPH)"/>
    <property type="match status" value="1"/>
</dbReference>
<dbReference type="InterPro" id="IPR001100">
    <property type="entry name" value="Pyr_nuc-diS_OxRdtase"/>
</dbReference>
<dbReference type="PRINTS" id="PR00411">
    <property type="entry name" value="PNDRDTASEI"/>
</dbReference>
<evidence type="ECO:0000313" key="8">
    <source>
        <dbReference type="Proteomes" id="UP000002218"/>
    </source>
</evidence>
<dbReference type="InParanoid" id="C8XCB2"/>
<reference evidence="7 8" key="2">
    <citation type="journal article" date="2010" name="Stand. Genomic Sci.">
        <title>Complete genome sequence of Nakamurella multipartita type strain (Y-104).</title>
        <authorList>
            <person name="Tice H."/>
            <person name="Mayilraj S."/>
            <person name="Sims D."/>
            <person name="Lapidus A."/>
            <person name="Nolan M."/>
            <person name="Lucas S."/>
            <person name="Glavina Del Rio T."/>
            <person name="Copeland A."/>
            <person name="Cheng J.F."/>
            <person name="Meincke L."/>
            <person name="Bruce D."/>
            <person name="Goodwin L."/>
            <person name="Pitluck S."/>
            <person name="Ivanova N."/>
            <person name="Mavromatis K."/>
            <person name="Ovchinnikova G."/>
            <person name="Pati A."/>
            <person name="Chen A."/>
            <person name="Palaniappan K."/>
            <person name="Land M."/>
            <person name="Hauser L."/>
            <person name="Chang Y.J."/>
            <person name="Jeffries C.D."/>
            <person name="Detter J.C."/>
            <person name="Brettin T."/>
            <person name="Rohde M."/>
            <person name="Goker M."/>
            <person name="Bristow J."/>
            <person name="Eisen J.A."/>
            <person name="Markowitz V."/>
            <person name="Hugenholtz P."/>
            <person name="Kyrpides N.C."/>
            <person name="Klenk H.P."/>
            <person name="Chen F."/>
        </authorList>
    </citation>
    <scope>NUCLEOTIDE SEQUENCE [LARGE SCALE GENOMIC DNA]</scope>
    <source>
        <strain evidence="8">ATCC 700099 / DSM 44233 / CIP 104796 / JCM 9543 / NBRC 105858 / Y-104</strain>
    </source>
</reference>
<feature type="binding site" evidence="4">
    <location>
        <position position="112"/>
    </location>
    <ligand>
        <name>FAD</name>
        <dbReference type="ChEBI" id="CHEBI:57692"/>
    </ligand>
</feature>
<organism evidence="7 8">
    <name type="scientific">Nakamurella multipartita (strain ATCC 700099 / DSM 44233 / CIP 104796 / JCM 9543 / NBRC 105858 / Y-104)</name>
    <name type="common">Microsphaera multipartita</name>
    <dbReference type="NCBI Taxonomy" id="479431"/>
    <lineage>
        <taxon>Bacteria</taxon>
        <taxon>Bacillati</taxon>
        <taxon>Actinomycetota</taxon>
        <taxon>Actinomycetes</taxon>
        <taxon>Nakamurellales</taxon>
        <taxon>Nakamurellaceae</taxon>
        <taxon>Nakamurella</taxon>
    </lineage>
</organism>